<feature type="signal peptide" evidence="1">
    <location>
        <begin position="1"/>
        <end position="19"/>
    </location>
</feature>
<keyword evidence="3" id="KW-1185">Reference proteome</keyword>
<evidence type="ECO:0008006" key="4">
    <source>
        <dbReference type="Google" id="ProtNLM"/>
    </source>
</evidence>
<dbReference type="PROSITE" id="PS51257">
    <property type="entry name" value="PROKAR_LIPOPROTEIN"/>
    <property type="match status" value="1"/>
</dbReference>
<organism evidence="2 3">
    <name type="scientific">Draconibacterium aestuarii</name>
    <dbReference type="NCBI Taxonomy" id="2998507"/>
    <lineage>
        <taxon>Bacteria</taxon>
        <taxon>Pseudomonadati</taxon>
        <taxon>Bacteroidota</taxon>
        <taxon>Bacteroidia</taxon>
        <taxon>Marinilabiliales</taxon>
        <taxon>Prolixibacteraceae</taxon>
        <taxon>Draconibacterium</taxon>
    </lineage>
</organism>
<keyword evidence="1" id="KW-0732">Signal</keyword>
<evidence type="ECO:0000313" key="3">
    <source>
        <dbReference type="Proteomes" id="UP001145087"/>
    </source>
</evidence>
<comment type="caution">
    <text evidence="2">The sequence shown here is derived from an EMBL/GenBank/DDBJ whole genome shotgun (WGS) entry which is preliminary data.</text>
</comment>
<accession>A0A9X3F9A6</accession>
<evidence type="ECO:0000256" key="1">
    <source>
        <dbReference type="SAM" id="SignalP"/>
    </source>
</evidence>
<gene>
    <name evidence="2" type="ORF">OU798_17870</name>
</gene>
<evidence type="ECO:0000313" key="2">
    <source>
        <dbReference type="EMBL" id="MCY1722227.1"/>
    </source>
</evidence>
<proteinExistence type="predicted"/>
<protein>
    <recommendedName>
        <fullName evidence="4">Lipoprotein</fullName>
    </recommendedName>
</protein>
<reference evidence="2" key="1">
    <citation type="submission" date="2022-11" db="EMBL/GenBank/DDBJ databases">
        <title>Marilongibacter aestuarii gen. nov., sp. nov., isolated from tidal flat sediment.</title>
        <authorList>
            <person name="Jiayan W."/>
        </authorList>
    </citation>
    <scope>NUCLEOTIDE SEQUENCE</scope>
    <source>
        <strain evidence="2">Z1-6</strain>
    </source>
</reference>
<dbReference type="Proteomes" id="UP001145087">
    <property type="component" value="Unassembled WGS sequence"/>
</dbReference>
<sequence>MKMFKLLFFGALSVCLFFACSELGEDYSGDLKSGNLGSDKDGDVKMVTVPFNVDYLGTYQPLGDKCDVNVIVDGIGTGTHVGNSTIHFDFCILSNSADGDSTYYGNTYAYIVAANGDTLFVSIEGAVVEPPLDDHPDYVVNYWRDPFKILDGTGRFEGATGGGWSNDYNSTEDNYSHHHWEGTIKMKKGKR</sequence>
<dbReference type="AlphaFoldDB" id="A0A9X3F9A6"/>
<dbReference type="EMBL" id="JAPOHD010000031">
    <property type="protein sequence ID" value="MCY1722227.1"/>
    <property type="molecule type" value="Genomic_DNA"/>
</dbReference>
<feature type="chain" id="PRO_5040882368" description="Lipoprotein" evidence="1">
    <location>
        <begin position="20"/>
        <end position="191"/>
    </location>
</feature>
<name>A0A9X3F9A6_9BACT</name>
<dbReference type="RefSeq" id="WP_343334552.1">
    <property type="nucleotide sequence ID" value="NZ_JAPOHD010000031.1"/>
</dbReference>